<evidence type="ECO:0000313" key="1">
    <source>
        <dbReference type="EMBL" id="QWS33781.1"/>
    </source>
</evidence>
<sequence>MTRAHRLHVLSTVLLAVGFAGVAWMLLYSSFGPVGVPIGLALLMPLFLLAGLVGLVLGVVAVVLGRRDRRTPRRPGPLPVRS</sequence>
<reference evidence="1" key="1">
    <citation type="submission" date="2021-06" db="EMBL/GenBank/DDBJ databases">
        <authorList>
            <person name="Ellington A.J."/>
            <person name="Bryan N.C."/>
            <person name="Christner B.C."/>
            <person name="Reisch C.R."/>
        </authorList>
    </citation>
    <scope>NUCLEOTIDE SEQUENCE</scope>
    <source>
        <strain evidence="1">L6-1</strain>
    </source>
</reference>
<proteinExistence type="predicted"/>
<gene>
    <name evidence="1" type="ORF">KM842_00720</name>
</gene>
<organism evidence="1 2">
    <name type="scientific">Curtobacterium aetherium</name>
    <dbReference type="NCBI Taxonomy" id="2841594"/>
    <lineage>
        <taxon>Bacteria</taxon>
        <taxon>Bacillati</taxon>
        <taxon>Actinomycetota</taxon>
        <taxon>Actinomycetes</taxon>
        <taxon>Micrococcales</taxon>
        <taxon>Microbacteriaceae</taxon>
        <taxon>Curtobacterium</taxon>
    </lineage>
</organism>
<keyword evidence="2" id="KW-1185">Reference proteome</keyword>
<dbReference type="Proteomes" id="UP000681794">
    <property type="component" value="Chromosome"/>
</dbReference>
<dbReference type="EMBL" id="CP076544">
    <property type="protein sequence ID" value="QWS33781.1"/>
    <property type="molecule type" value="Genomic_DNA"/>
</dbReference>
<evidence type="ECO:0000313" key="2">
    <source>
        <dbReference type="Proteomes" id="UP000681794"/>
    </source>
</evidence>
<accession>A0ACD1E4V6</accession>
<protein>
    <submittedName>
        <fullName evidence="1">Uncharacterized protein</fullName>
    </submittedName>
</protein>
<name>A0ACD1E4V6_9MICO</name>